<dbReference type="EMBL" id="EQ999534">
    <property type="protein sequence ID" value="EEZ28677.1"/>
    <property type="molecule type" value="Genomic_DNA"/>
</dbReference>
<evidence type="ECO:0000313" key="1">
    <source>
        <dbReference type="EMBL" id="EEZ28677.1"/>
    </source>
</evidence>
<evidence type="ECO:0008006" key="2">
    <source>
        <dbReference type="Google" id="ProtNLM"/>
    </source>
</evidence>
<dbReference type="AlphaFoldDB" id="A0A0E1X639"/>
<dbReference type="RefSeq" id="WP_002965729.1">
    <property type="nucleotide sequence ID" value="NZ_EQ999534.1"/>
</dbReference>
<sequence>MMDEDEAEYMRLVEALKAEAGRLSGLGAGIVAGLALDIASDSRTFARVFGLAHALVLRELTALAQTGDYVRIRQRDARTQRTHYELGQAGHRLVEEVKG</sequence>
<reference evidence="1" key="1">
    <citation type="submission" date="2009-01" db="EMBL/GenBank/DDBJ databases">
        <title>The Genome Sequence of Brucella pinnipedialis M292/94/1.</title>
        <authorList>
            <consortium name="The Broad Institute Genome Sequencing Platform"/>
            <person name="Ward D."/>
            <person name="Young S.K."/>
            <person name="Kodira C.D."/>
            <person name="Zeng Q."/>
            <person name="Koehrsen M."/>
            <person name="Alvarado L."/>
            <person name="Berlin A."/>
            <person name="Borenstein D."/>
            <person name="Chen Z."/>
            <person name="Engels R."/>
            <person name="Freedman E."/>
            <person name="Gellesch M."/>
            <person name="Goldberg J."/>
            <person name="Griggs A."/>
            <person name="Gujja S."/>
            <person name="Heiman D."/>
            <person name="Hepburn T."/>
            <person name="Howarth C."/>
            <person name="Jen D."/>
            <person name="Larson L."/>
            <person name="Lewis B."/>
            <person name="Mehta T."/>
            <person name="Park D."/>
            <person name="Pearson M."/>
            <person name="Roberts A."/>
            <person name="Saif S."/>
            <person name="Shea T."/>
            <person name="Shenoy N."/>
            <person name="Sisk P."/>
            <person name="Stolte C."/>
            <person name="Sykes S."/>
            <person name="Walk T."/>
            <person name="White J."/>
            <person name="Yandava C."/>
            <person name="Whatmore A.M."/>
            <person name="Perrett L.L."/>
            <person name="O'Callaghan D."/>
            <person name="Nusbaum C."/>
            <person name="Galagan J."/>
            <person name="Birren B."/>
        </authorList>
    </citation>
    <scope>NUCLEOTIDE SEQUENCE [LARGE SCALE GENOMIC DNA]</scope>
    <source>
        <strain evidence="1">M292/94/1</strain>
    </source>
</reference>
<name>A0A0E1X639_9HYPH</name>
<protein>
    <recommendedName>
        <fullName evidence="2">Formate dehydrogenase subunit B</fullName>
    </recommendedName>
</protein>
<proteinExistence type="predicted"/>
<dbReference type="HOGENOM" id="CLU_174540_0_0_5"/>
<gene>
    <name evidence="1" type="ORF">BALG_02030</name>
</gene>
<accession>A0A0E1X639</accession>
<organism evidence="1">
    <name type="scientific">Brucella pinnipedialis M292/94/1</name>
    <dbReference type="NCBI Taxonomy" id="520462"/>
    <lineage>
        <taxon>Bacteria</taxon>
        <taxon>Pseudomonadati</taxon>
        <taxon>Pseudomonadota</taxon>
        <taxon>Alphaproteobacteria</taxon>
        <taxon>Hyphomicrobiales</taxon>
        <taxon>Brucellaceae</taxon>
        <taxon>Brucella/Ochrobactrum group</taxon>
        <taxon>Brucella</taxon>
    </lineage>
</organism>
<dbReference type="GeneID" id="55592550"/>
<dbReference type="Proteomes" id="UP000004659">
    <property type="component" value="Unassembled WGS sequence"/>
</dbReference>